<evidence type="ECO:0000313" key="2">
    <source>
        <dbReference type="Proteomes" id="UP000324222"/>
    </source>
</evidence>
<gene>
    <name evidence="1" type="ORF">E2C01_015148</name>
</gene>
<accession>A0A5B7DKW8</accession>
<dbReference type="Proteomes" id="UP000324222">
    <property type="component" value="Unassembled WGS sequence"/>
</dbReference>
<evidence type="ECO:0000313" key="1">
    <source>
        <dbReference type="EMBL" id="MPC22140.1"/>
    </source>
</evidence>
<keyword evidence="2" id="KW-1185">Reference proteome</keyword>
<dbReference type="AlphaFoldDB" id="A0A5B7DKW8"/>
<dbReference type="OrthoDB" id="9992480at2759"/>
<protein>
    <submittedName>
        <fullName evidence="1">Uncharacterized protein</fullName>
    </submittedName>
</protein>
<dbReference type="EMBL" id="VSRR010001055">
    <property type="protein sequence ID" value="MPC22140.1"/>
    <property type="molecule type" value="Genomic_DNA"/>
</dbReference>
<organism evidence="1 2">
    <name type="scientific">Portunus trituberculatus</name>
    <name type="common">Swimming crab</name>
    <name type="synonym">Neptunus trituberculatus</name>
    <dbReference type="NCBI Taxonomy" id="210409"/>
    <lineage>
        <taxon>Eukaryota</taxon>
        <taxon>Metazoa</taxon>
        <taxon>Ecdysozoa</taxon>
        <taxon>Arthropoda</taxon>
        <taxon>Crustacea</taxon>
        <taxon>Multicrustacea</taxon>
        <taxon>Malacostraca</taxon>
        <taxon>Eumalacostraca</taxon>
        <taxon>Eucarida</taxon>
        <taxon>Decapoda</taxon>
        <taxon>Pleocyemata</taxon>
        <taxon>Brachyura</taxon>
        <taxon>Eubrachyura</taxon>
        <taxon>Portunoidea</taxon>
        <taxon>Portunidae</taxon>
        <taxon>Portuninae</taxon>
        <taxon>Portunus</taxon>
    </lineage>
</organism>
<comment type="caution">
    <text evidence="1">The sequence shown here is derived from an EMBL/GenBank/DDBJ whole genome shotgun (WGS) entry which is preliminary data.</text>
</comment>
<reference evidence="1 2" key="1">
    <citation type="submission" date="2019-05" db="EMBL/GenBank/DDBJ databases">
        <title>Another draft genome of Portunus trituberculatus and its Hox gene families provides insights of decapod evolution.</title>
        <authorList>
            <person name="Jeong J.-H."/>
            <person name="Song I."/>
            <person name="Kim S."/>
            <person name="Choi T."/>
            <person name="Kim D."/>
            <person name="Ryu S."/>
            <person name="Kim W."/>
        </authorList>
    </citation>
    <scope>NUCLEOTIDE SEQUENCE [LARGE SCALE GENOMIC DNA]</scope>
    <source>
        <tissue evidence="1">Muscle</tissue>
    </source>
</reference>
<name>A0A5B7DKW8_PORTR</name>
<sequence length="67" mass="7476">MCSSSLPGRPFTAQKFENGRWVDNSIAASPGGLICKDFLPQPDPDQSTCCTTTYQSFRWVFLYLPPT</sequence>
<proteinExistence type="predicted"/>